<evidence type="ECO:0000256" key="3">
    <source>
        <dbReference type="SAM" id="Coils"/>
    </source>
</evidence>
<feature type="coiled-coil region" evidence="3">
    <location>
        <begin position="351"/>
        <end position="425"/>
    </location>
</feature>
<name>A0A388LIK2_CHABU</name>
<dbReference type="SUPFAM" id="SSF56112">
    <property type="entry name" value="Protein kinase-like (PK-like)"/>
    <property type="match status" value="1"/>
</dbReference>
<evidence type="ECO:0000313" key="6">
    <source>
        <dbReference type="EMBL" id="GBG82107.1"/>
    </source>
</evidence>
<evidence type="ECO:0000256" key="4">
    <source>
        <dbReference type="SAM" id="MobiDB-lite"/>
    </source>
</evidence>
<feature type="coiled-coil region" evidence="3">
    <location>
        <begin position="464"/>
        <end position="523"/>
    </location>
</feature>
<dbReference type="PANTHER" id="PTHR45647">
    <property type="entry name" value="OS02G0152300 PROTEIN"/>
    <property type="match status" value="1"/>
</dbReference>
<feature type="compositionally biased region" description="Polar residues" evidence="4">
    <location>
        <begin position="1"/>
        <end position="10"/>
    </location>
</feature>
<dbReference type="EMBL" id="BFEA01000397">
    <property type="protein sequence ID" value="GBG82107.1"/>
    <property type="molecule type" value="Genomic_DNA"/>
</dbReference>
<dbReference type="InterPro" id="IPR001680">
    <property type="entry name" value="WD40_rpt"/>
</dbReference>
<organism evidence="6 7">
    <name type="scientific">Chara braunii</name>
    <name type="common">Braun's stonewort</name>
    <dbReference type="NCBI Taxonomy" id="69332"/>
    <lineage>
        <taxon>Eukaryota</taxon>
        <taxon>Viridiplantae</taxon>
        <taxon>Streptophyta</taxon>
        <taxon>Charophyceae</taxon>
        <taxon>Charales</taxon>
        <taxon>Characeae</taxon>
        <taxon>Chara</taxon>
    </lineage>
</organism>
<reference evidence="6 7" key="1">
    <citation type="journal article" date="2018" name="Cell">
        <title>The Chara Genome: Secondary Complexity and Implications for Plant Terrestrialization.</title>
        <authorList>
            <person name="Nishiyama T."/>
            <person name="Sakayama H."/>
            <person name="Vries J.D."/>
            <person name="Buschmann H."/>
            <person name="Saint-Marcoux D."/>
            <person name="Ullrich K.K."/>
            <person name="Haas F.B."/>
            <person name="Vanderstraeten L."/>
            <person name="Becker D."/>
            <person name="Lang D."/>
            <person name="Vosolsobe S."/>
            <person name="Rombauts S."/>
            <person name="Wilhelmsson P.K.I."/>
            <person name="Janitza P."/>
            <person name="Kern R."/>
            <person name="Heyl A."/>
            <person name="Rumpler F."/>
            <person name="Villalobos L.I.A.C."/>
            <person name="Clay J.M."/>
            <person name="Skokan R."/>
            <person name="Toyoda A."/>
            <person name="Suzuki Y."/>
            <person name="Kagoshima H."/>
            <person name="Schijlen E."/>
            <person name="Tajeshwar N."/>
            <person name="Catarino B."/>
            <person name="Hetherington A.J."/>
            <person name="Saltykova A."/>
            <person name="Bonnot C."/>
            <person name="Breuninger H."/>
            <person name="Symeonidi A."/>
            <person name="Radhakrishnan G.V."/>
            <person name="Van Nieuwerburgh F."/>
            <person name="Deforce D."/>
            <person name="Chang C."/>
            <person name="Karol K.G."/>
            <person name="Hedrich R."/>
            <person name="Ulvskov P."/>
            <person name="Glockner G."/>
            <person name="Delwiche C.F."/>
            <person name="Petrasek J."/>
            <person name="Van de Peer Y."/>
            <person name="Friml J."/>
            <person name="Beilby M."/>
            <person name="Dolan L."/>
            <person name="Kohara Y."/>
            <person name="Sugano S."/>
            <person name="Fujiyama A."/>
            <person name="Delaux P.-M."/>
            <person name="Quint M."/>
            <person name="TheiBen G."/>
            <person name="Hagemann M."/>
            <person name="Harholt J."/>
            <person name="Dunand C."/>
            <person name="Zachgo S."/>
            <person name="Langdale J."/>
            <person name="Maumus F."/>
            <person name="Straeten D.V.D."/>
            <person name="Gould S.B."/>
            <person name="Rensing S.A."/>
        </authorList>
    </citation>
    <scope>NUCLEOTIDE SEQUENCE [LARGE SCALE GENOMIC DNA]</scope>
    <source>
        <strain evidence="6 7">S276</strain>
    </source>
</reference>
<feature type="region of interest" description="Disordered" evidence="4">
    <location>
        <begin position="1"/>
        <end position="21"/>
    </location>
</feature>
<gene>
    <name evidence="6" type="ORF">CBR_g34388</name>
</gene>
<dbReference type="Proteomes" id="UP000265515">
    <property type="component" value="Unassembled WGS sequence"/>
</dbReference>
<dbReference type="GO" id="GO:0005524">
    <property type="term" value="F:ATP binding"/>
    <property type="evidence" value="ECO:0007669"/>
    <property type="project" value="InterPro"/>
</dbReference>
<dbReference type="GO" id="GO:0004672">
    <property type="term" value="F:protein kinase activity"/>
    <property type="evidence" value="ECO:0007669"/>
    <property type="project" value="InterPro"/>
</dbReference>
<dbReference type="SMART" id="SM00320">
    <property type="entry name" value="WD40"/>
    <property type="match status" value="4"/>
</dbReference>
<feature type="domain" description="Protein kinase" evidence="5">
    <location>
        <begin position="570"/>
        <end position="854"/>
    </location>
</feature>
<dbReference type="Gramene" id="GBG82107">
    <property type="protein sequence ID" value="GBG82107"/>
    <property type="gene ID" value="CBR_g34388"/>
</dbReference>
<evidence type="ECO:0000256" key="1">
    <source>
        <dbReference type="ARBA" id="ARBA00022786"/>
    </source>
</evidence>
<dbReference type="InterPro" id="IPR000719">
    <property type="entry name" value="Prot_kinase_dom"/>
</dbReference>
<dbReference type="PANTHER" id="PTHR45647:SF15">
    <property type="entry name" value="U-BOX DOMAIN-CONTAINING PROTEIN 35"/>
    <property type="match status" value="1"/>
</dbReference>
<accession>A0A388LIK2</accession>
<keyword evidence="2" id="KW-0853">WD repeat</keyword>
<dbReference type="PROSITE" id="PS50294">
    <property type="entry name" value="WD_REPEATS_REGION"/>
    <property type="match status" value="1"/>
</dbReference>
<evidence type="ECO:0000313" key="7">
    <source>
        <dbReference type="Proteomes" id="UP000265515"/>
    </source>
</evidence>
<dbReference type="InterPro" id="IPR036322">
    <property type="entry name" value="WD40_repeat_dom_sf"/>
</dbReference>
<dbReference type="PROSITE" id="PS50011">
    <property type="entry name" value="PROTEIN_KINASE_DOM"/>
    <property type="match status" value="1"/>
</dbReference>
<dbReference type="InterPro" id="IPR051348">
    <property type="entry name" value="U-box_ubiquitin_ligases"/>
</dbReference>
<dbReference type="PROSITE" id="PS50082">
    <property type="entry name" value="WD_REPEATS_2"/>
    <property type="match status" value="2"/>
</dbReference>
<evidence type="ECO:0000256" key="2">
    <source>
        <dbReference type="PROSITE-ProRule" id="PRU00221"/>
    </source>
</evidence>
<dbReference type="OrthoDB" id="4062651at2759"/>
<keyword evidence="3" id="KW-0175">Coiled coil</keyword>
<dbReference type="Gene3D" id="3.30.200.20">
    <property type="entry name" value="Phosphorylase Kinase, domain 1"/>
    <property type="match status" value="1"/>
</dbReference>
<dbReference type="InterPro" id="IPR015943">
    <property type="entry name" value="WD40/YVTN_repeat-like_dom_sf"/>
</dbReference>
<keyword evidence="7" id="KW-1185">Reference proteome</keyword>
<feature type="repeat" description="WD" evidence="2">
    <location>
        <begin position="168"/>
        <end position="210"/>
    </location>
</feature>
<dbReference type="AlphaFoldDB" id="A0A388LIK2"/>
<proteinExistence type="predicted"/>
<dbReference type="InterPro" id="IPR001245">
    <property type="entry name" value="Ser-Thr/Tyr_kinase_cat_dom"/>
</dbReference>
<sequence length="875" mass="99180">MCKNCRSNHAQGVMGDSSGEPELRLAPKFERKDKEILESGCTRGLLVNVHPVEPWVIFSPAGQSLQVWNCDDGTQVASWAIPDVNNDAYEAQFITQEDWIAVRRLCSLAIYDKQGSNLRCIKVLTGETYRMRTHAMAVHPTLPYLSAAFAQDDILLWRWGQGWEKIVLKGHSRWVYQVVFHPRESHIFASAGSDSTIKVWSLKTMSVLNTLEEDDHYGYIDEIGFGNGLHKSLLISSLDRCICVWDYESVAKWVPHKYNPISAFFHPRLPYIFTAADDGEIRVWSDSTYQQVSSYFCRWAGMVRRMHPCAKSNMVLLGGRGEFLVAQVLSTRGEEEDKKELEQRGSLFAGRRRIQLENGVLANSLKELEKKIEHMAEKIERNCDKVIDELRADHRGKERVQAERIEKLETELTRIQAEAVSAQKLSDESRKHLVGRISRLESKRDKLMIPGDKGNEPDLRREKERIQEKRTQKLETKLKRIQAEAVSAQKLSDASKTHLENRISLLESERDKLTEKVNEQEQRLLKEIIANQNRTKMSAGGLLAGDASTTEIPLLKELSMKELQDATDNFHIKWKFGESDVDHHEDVYTGKLPDAADGTHIKVKSIRDIMSTRQVVECNKFEADVVERLKLLQHPHLLTPLGVCYEESCLVYEHMAHGNVQNCIARRGENSTPERVSLAWYVRFRIMAEVARGLSFLHSYPLVSGGPIIHSAITLTNILLDNNFVAKIGRVDRALLGLPKTAEGTALPEFVVSNPQYVAPEYWQSRVFSEKTDIYAFGITLLEMLTGNFSNAFDVIDNAIEDEAAFKNAPDSNAGFWDVHLAREVASLALRCADPNKRKRPTMMTPDIGILPILEGVARKVLDLLQAICDAQALR</sequence>
<protein>
    <recommendedName>
        <fullName evidence="5">Protein kinase domain-containing protein</fullName>
    </recommendedName>
</protein>
<dbReference type="Gene3D" id="2.130.10.10">
    <property type="entry name" value="YVTN repeat-like/Quinoprotein amine dehydrogenase"/>
    <property type="match status" value="1"/>
</dbReference>
<dbReference type="Pfam" id="PF00400">
    <property type="entry name" value="WD40"/>
    <property type="match status" value="2"/>
</dbReference>
<dbReference type="Pfam" id="PF07714">
    <property type="entry name" value="PK_Tyr_Ser-Thr"/>
    <property type="match status" value="1"/>
</dbReference>
<evidence type="ECO:0000259" key="5">
    <source>
        <dbReference type="PROSITE" id="PS50011"/>
    </source>
</evidence>
<dbReference type="InterPro" id="IPR011009">
    <property type="entry name" value="Kinase-like_dom_sf"/>
</dbReference>
<dbReference type="Gene3D" id="1.10.510.10">
    <property type="entry name" value="Transferase(Phosphotransferase) domain 1"/>
    <property type="match status" value="1"/>
</dbReference>
<comment type="caution">
    <text evidence="6">The sequence shown here is derived from an EMBL/GenBank/DDBJ whole genome shotgun (WGS) entry which is preliminary data.</text>
</comment>
<dbReference type="SUPFAM" id="SSF50978">
    <property type="entry name" value="WD40 repeat-like"/>
    <property type="match status" value="1"/>
</dbReference>
<keyword evidence="1" id="KW-0833">Ubl conjugation pathway</keyword>
<feature type="repeat" description="WD" evidence="2">
    <location>
        <begin position="265"/>
        <end position="294"/>
    </location>
</feature>